<gene>
    <name evidence="11" type="ORF">PCOR1329_LOCUS56864</name>
</gene>
<evidence type="ECO:0000256" key="1">
    <source>
        <dbReference type="ARBA" id="ARBA00004141"/>
    </source>
</evidence>
<feature type="coiled-coil region" evidence="7">
    <location>
        <begin position="287"/>
        <end position="321"/>
    </location>
</feature>
<feature type="compositionally biased region" description="Pro residues" evidence="8">
    <location>
        <begin position="167"/>
        <end position="177"/>
    </location>
</feature>
<dbReference type="SUPFAM" id="SSF48403">
    <property type="entry name" value="Ankyrin repeat"/>
    <property type="match status" value="1"/>
</dbReference>
<feature type="transmembrane region" description="Helical" evidence="9">
    <location>
        <begin position="648"/>
        <end position="667"/>
    </location>
</feature>
<feature type="transmembrane region" description="Helical" evidence="9">
    <location>
        <begin position="591"/>
        <end position="611"/>
    </location>
</feature>
<feature type="region of interest" description="Disordered" evidence="8">
    <location>
        <begin position="1"/>
        <end position="45"/>
    </location>
</feature>
<feature type="region of interest" description="Disordered" evidence="8">
    <location>
        <begin position="161"/>
        <end position="210"/>
    </location>
</feature>
<keyword evidence="5 9" id="KW-0472">Membrane</keyword>
<keyword evidence="4 9" id="KW-1133">Transmembrane helix</keyword>
<dbReference type="PANTHER" id="PTHR45840:SF2">
    <property type="entry name" value="PROTEIN RHOMBOID-RELATED"/>
    <property type="match status" value="1"/>
</dbReference>
<dbReference type="PROSITE" id="PS50222">
    <property type="entry name" value="EF_HAND_2"/>
    <property type="match status" value="1"/>
</dbReference>
<dbReference type="Pfam" id="PF12796">
    <property type="entry name" value="Ank_2"/>
    <property type="match status" value="1"/>
</dbReference>
<evidence type="ECO:0000256" key="2">
    <source>
        <dbReference type="ARBA" id="ARBA00009045"/>
    </source>
</evidence>
<feature type="repeat" description="ANK" evidence="6">
    <location>
        <begin position="904"/>
        <end position="936"/>
    </location>
</feature>
<comment type="similarity">
    <text evidence="2">Belongs to the peptidase S54 family.</text>
</comment>
<dbReference type="InterPro" id="IPR035952">
    <property type="entry name" value="Rhomboid-like_sf"/>
</dbReference>
<dbReference type="EMBL" id="CAUYUJ010017011">
    <property type="protein sequence ID" value="CAK0870880.1"/>
    <property type="molecule type" value="Genomic_DNA"/>
</dbReference>
<dbReference type="InterPro" id="IPR022764">
    <property type="entry name" value="Peptidase_S54_rhomboid_dom"/>
</dbReference>
<feature type="compositionally biased region" description="Low complexity" evidence="8">
    <location>
        <begin position="7"/>
        <end position="35"/>
    </location>
</feature>
<dbReference type="SUPFAM" id="SSF144091">
    <property type="entry name" value="Rhomboid-like"/>
    <property type="match status" value="1"/>
</dbReference>
<dbReference type="PANTHER" id="PTHR45840">
    <property type="entry name" value="RHOMBOID-RELATED PROTEIN"/>
    <property type="match status" value="1"/>
</dbReference>
<keyword evidence="7" id="KW-0175">Coiled coil</keyword>
<feature type="transmembrane region" description="Helical" evidence="9">
    <location>
        <begin position="623"/>
        <end position="642"/>
    </location>
</feature>
<evidence type="ECO:0000256" key="7">
    <source>
        <dbReference type="SAM" id="Coils"/>
    </source>
</evidence>
<protein>
    <recommendedName>
        <fullName evidence="10">EF-hand domain-containing protein</fullName>
    </recommendedName>
</protein>
<evidence type="ECO:0000256" key="9">
    <source>
        <dbReference type="SAM" id="Phobius"/>
    </source>
</evidence>
<dbReference type="PROSITE" id="PS50088">
    <property type="entry name" value="ANK_REPEAT"/>
    <property type="match status" value="1"/>
</dbReference>
<evidence type="ECO:0000256" key="8">
    <source>
        <dbReference type="SAM" id="MobiDB-lite"/>
    </source>
</evidence>
<evidence type="ECO:0000313" key="11">
    <source>
        <dbReference type="EMBL" id="CAK0870880.1"/>
    </source>
</evidence>
<dbReference type="Gene3D" id="1.20.1540.10">
    <property type="entry name" value="Rhomboid-like"/>
    <property type="match status" value="1"/>
</dbReference>
<evidence type="ECO:0000256" key="5">
    <source>
        <dbReference type="ARBA" id="ARBA00023136"/>
    </source>
</evidence>
<accession>A0ABN9VGU7</accession>
<feature type="domain" description="EF-hand" evidence="10">
    <location>
        <begin position="246"/>
        <end position="271"/>
    </location>
</feature>
<organism evidence="11 12">
    <name type="scientific">Prorocentrum cordatum</name>
    <dbReference type="NCBI Taxonomy" id="2364126"/>
    <lineage>
        <taxon>Eukaryota</taxon>
        <taxon>Sar</taxon>
        <taxon>Alveolata</taxon>
        <taxon>Dinophyceae</taxon>
        <taxon>Prorocentrales</taxon>
        <taxon>Prorocentraceae</taxon>
        <taxon>Prorocentrum</taxon>
    </lineage>
</organism>
<dbReference type="InterPro" id="IPR036770">
    <property type="entry name" value="Ankyrin_rpt-contain_sf"/>
</dbReference>
<feature type="transmembrane region" description="Helical" evidence="9">
    <location>
        <begin position="679"/>
        <end position="700"/>
    </location>
</feature>
<feature type="non-terminal residue" evidence="11">
    <location>
        <position position="951"/>
    </location>
</feature>
<evidence type="ECO:0000256" key="4">
    <source>
        <dbReference type="ARBA" id="ARBA00022989"/>
    </source>
</evidence>
<keyword evidence="12" id="KW-1185">Reference proteome</keyword>
<evidence type="ECO:0000256" key="6">
    <source>
        <dbReference type="PROSITE-ProRule" id="PRU00023"/>
    </source>
</evidence>
<dbReference type="InterPro" id="IPR002110">
    <property type="entry name" value="Ankyrin_rpt"/>
</dbReference>
<keyword evidence="3 9" id="KW-0812">Transmembrane</keyword>
<dbReference type="Pfam" id="PF01694">
    <property type="entry name" value="Rhomboid"/>
    <property type="match status" value="1"/>
</dbReference>
<reference evidence="11" key="1">
    <citation type="submission" date="2023-10" db="EMBL/GenBank/DDBJ databases">
        <authorList>
            <person name="Chen Y."/>
            <person name="Shah S."/>
            <person name="Dougan E. K."/>
            <person name="Thang M."/>
            <person name="Chan C."/>
        </authorList>
    </citation>
    <scope>NUCLEOTIDE SEQUENCE [LARGE SCALE GENOMIC DNA]</scope>
</reference>
<dbReference type="InterPro" id="IPR002048">
    <property type="entry name" value="EF_hand_dom"/>
</dbReference>
<dbReference type="Gene3D" id="1.25.40.20">
    <property type="entry name" value="Ankyrin repeat-containing domain"/>
    <property type="match status" value="1"/>
</dbReference>
<proteinExistence type="inferred from homology"/>
<keyword evidence="6" id="KW-0040">ANK repeat</keyword>
<feature type="compositionally biased region" description="Low complexity" evidence="8">
    <location>
        <begin position="178"/>
        <end position="191"/>
    </location>
</feature>
<dbReference type="InterPro" id="IPR051739">
    <property type="entry name" value="Rhomboid_IM_Serine_Proteases"/>
</dbReference>
<comment type="subcellular location">
    <subcellularLocation>
        <location evidence="1">Membrane</location>
        <topology evidence="1">Multi-pass membrane protein</topology>
    </subcellularLocation>
</comment>
<sequence>MGGSVRAAEGAPARPGGAAAAALPDAGAGAARAEGPQPPPASAAARRFRVEVTRRSPDDRLGLSLGLDRRRGALKICGFVPGGACEGVELRAGDDSILAANGVSGDIEAMLSQVCGGGRPLVLEVERPVLDAAAGPGPAGNLGGGVGATLEASGAREPVDLERGAAPPRPAVPPPLAPAGATAPAAEAWAPARPPADSDRTPTRTPRSLPRVLSSASGLSLATIPGLTAHCCYYMLAFFAYWFGAARFDVNGDGEFDAADVQRMINNVGRHLRFSFSRPVPRRRRLRERQRKQAMKAEKELEAKRERYQAHVEHMREIREKADVESAGQGGARRPAISARAALAMAGERAAYGIDVAFDKGAHVVHANVEGECVESTIKDNLRQYLPWFTISQVCACFGLWLGYALQTNRYRALAQHVALDESLLVGNFSGIPGYQCQIECSRLGDACSAVAFLDGPATQCKLLSSVPEDIRSGGCHEGAWNWVLSEKQPRTFGGLLGTMGGLETALPGRTVLQSYSYCDEGFKTSILWRIVSYQFTHGGLGHVGSNCLMLVFLGVPLEGFHGTGLTAVMYTVGVVGGGLAWMLLDPDTKAYGASGGCYALLGMHLADLILNWRQKKFRYPMVVMLAAIIGVETAGYISSVQGDASNIAHSAHAGGLVSGLLIGMMLTRNIDKKCWERALQVVALFACVGLVCFSLAWWFSSPLPAVRSLWNDAEGPLCWIGQATVLVRAGPRKARSGGLSAQAFAVGSPGLKALHRLGMFGEIRSLWKQLVPEVDGVSVGYLSFGDLDPKTDAAVTELREKLSAKYGNMLRAWMKEGSSPLPRLGEAAPEAFAEKVSLWRAAEDNRIEPLWLFFREGGQLQDVSNDYKQTLLHCAAMSGSDDALTFLLQTPRVGKLVNARDVFRRTALHLASGMGYSSCVTRLVEVGASLDLQETRTGRRRCTSPASSSG</sequence>
<evidence type="ECO:0000259" key="10">
    <source>
        <dbReference type="PROSITE" id="PS50222"/>
    </source>
</evidence>
<name>A0ABN9VGU7_9DINO</name>
<dbReference type="SMART" id="SM00248">
    <property type="entry name" value="ANK"/>
    <property type="match status" value="2"/>
</dbReference>
<evidence type="ECO:0000313" key="12">
    <source>
        <dbReference type="Proteomes" id="UP001189429"/>
    </source>
</evidence>
<comment type="caution">
    <text evidence="11">The sequence shown here is derived from an EMBL/GenBank/DDBJ whole genome shotgun (WGS) entry which is preliminary data.</text>
</comment>
<feature type="transmembrane region" description="Helical" evidence="9">
    <location>
        <begin position="568"/>
        <end position="585"/>
    </location>
</feature>
<evidence type="ECO:0000256" key="3">
    <source>
        <dbReference type="ARBA" id="ARBA00022692"/>
    </source>
</evidence>
<dbReference type="Proteomes" id="UP001189429">
    <property type="component" value="Unassembled WGS sequence"/>
</dbReference>